<dbReference type="EMBL" id="MU393458">
    <property type="protein sequence ID" value="KAI4866441.1"/>
    <property type="molecule type" value="Genomic_DNA"/>
</dbReference>
<gene>
    <name evidence="1" type="ORF">F4820DRAFT_457523</name>
</gene>
<organism evidence="1 2">
    <name type="scientific">Hypoxylon rubiginosum</name>
    <dbReference type="NCBI Taxonomy" id="110542"/>
    <lineage>
        <taxon>Eukaryota</taxon>
        <taxon>Fungi</taxon>
        <taxon>Dikarya</taxon>
        <taxon>Ascomycota</taxon>
        <taxon>Pezizomycotina</taxon>
        <taxon>Sordariomycetes</taxon>
        <taxon>Xylariomycetidae</taxon>
        <taxon>Xylariales</taxon>
        <taxon>Hypoxylaceae</taxon>
        <taxon>Hypoxylon</taxon>
    </lineage>
</organism>
<comment type="caution">
    <text evidence="1">The sequence shown here is derived from an EMBL/GenBank/DDBJ whole genome shotgun (WGS) entry which is preliminary data.</text>
</comment>
<proteinExistence type="predicted"/>
<name>A0ACB9Z503_9PEZI</name>
<protein>
    <submittedName>
        <fullName evidence="1">GroES-like protein</fullName>
    </submittedName>
</protein>
<sequence>MVPNVQTAIIQSVSAESNTSLPLAISHSVSVPRIHSPYHVLVRILAVSLNPTDCKMVSHFYKEGNATGCDFCGIVEQVGSSAVIPIGTRVCGAVFPYGIDNVCNGAFSQWVAADSRHMLKVPSEWSDIQAAALGAVGWGTSCLSLSDLDALGLTGIPSRPVETRRPILVYGGATSTGLMALQLLKLSGYAPIAVCSPTSEPLVMKYGAVGTASYKSTDCVEVIKSIAGGIPIRHALDCITNAESAAICFGALGRTGGRYVCLEQFHDAWRTRQAIKVKVVMGFEMQGVDVNLGHDTYSRKARPELHLIGMDWSKEVQTLLDAGALMTPPVLELQGGYVGILDGLQGLNDGKARGQKLVVRVSGRDV</sequence>
<evidence type="ECO:0000313" key="2">
    <source>
        <dbReference type="Proteomes" id="UP001497700"/>
    </source>
</evidence>
<evidence type="ECO:0000313" key="1">
    <source>
        <dbReference type="EMBL" id="KAI4866441.1"/>
    </source>
</evidence>
<dbReference type="Proteomes" id="UP001497700">
    <property type="component" value="Unassembled WGS sequence"/>
</dbReference>
<accession>A0ACB9Z503</accession>
<keyword evidence="2" id="KW-1185">Reference proteome</keyword>
<reference evidence="1 2" key="1">
    <citation type="journal article" date="2022" name="New Phytol.">
        <title>Ecological generalism drives hyperdiversity of secondary metabolite gene clusters in xylarialean endophytes.</title>
        <authorList>
            <person name="Franco M.E.E."/>
            <person name="Wisecaver J.H."/>
            <person name="Arnold A.E."/>
            <person name="Ju Y.M."/>
            <person name="Slot J.C."/>
            <person name="Ahrendt S."/>
            <person name="Moore L.P."/>
            <person name="Eastman K.E."/>
            <person name="Scott K."/>
            <person name="Konkel Z."/>
            <person name="Mondo S.J."/>
            <person name="Kuo A."/>
            <person name="Hayes R.D."/>
            <person name="Haridas S."/>
            <person name="Andreopoulos B."/>
            <person name="Riley R."/>
            <person name="LaButti K."/>
            <person name="Pangilinan J."/>
            <person name="Lipzen A."/>
            <person name="Amirebrahimi M."/>
            <person name="Yan J."/>
            <person name="Adam C."/>
            <person name="Keymanesh K."/>
            <person name="Ng V."/>
            <person name="Louie K."/>
            <person name="Northen T."/>
            <person name="Drula E."/>
            <person name="Henrissat B."/>
            <person name="Hsieh H.M."/>
            <person name="Youens-Clark K."/>
            <person name="Lutzoni F."/>
            <person name="Miadlikowska J."/>
            <person name="Eastwood D.C."/>
            <person name="Hamelin R.C."/>
            <person name="Grigoriev I.V."/>
            <person name="U'Ren J.M."/>
        </authorList>
    </citation>
    <scope>NUCLEOTIDE SEQUENCE [LARGE SCALE GENOMIC DNA]</scope>
    <source>
        <strain evidence="1 2">CBS 119005</strain>
    </source>
</reference>